<dbReference type="OMA" id="GWMRHTA"/>
<dbReference type="AlphaFoldDB" id="A0A133MVY7"/>
<dbReference type="EMBL" id="NDYI01000024">
    <property type="protein sequence ID" value="OXZ36761.1"/>
    <property type="molecule type" value="Genomic_DNA"/>
</dbReference>
<dbReference type="PANTHER" id="PTHR37314">
    <property type="entry name" value="SLR0142 PROTEIN"/>
    <property type="match status" value="1"/>
</dbReference>
<dbReference type="PANTHER" id="PTHR37314:SF4">
    <property type="entry name" value="UPF0700 TRANSMEMBRANE PROTEIN YOAK"/>
    <property type="match status" value="1"/>
</dbReference>
<dbReference type="Proteomes" id="UP000215361">
    <property type="component" value="Unassembled WGS sequence"/>
</dbReference>
<reference evidence="2" key="1">
    <citation type="submission" date="2017-04" db="EMBL/GenBank/DDBJ databases">
        <title>Finegoldia magna isolated from orthopedic joint implant-associated infections.</title>
        <authorList>
            <person name="Bjorklund S."/>
            <person name="Bruggemann H."/>
            <person name="Jensen A."/>
            <person name="Hellmark B."/>
            <person name="Soderquist B."/>
        </authorList>
    </citation>
    <scope>NUCLEOTIDE SEQUENCE [LARGE SCALE GENOMIC DNA]</scope>
    <source>
        <strain evidence="2">08T492</strain>
    </source>
</reference>
<evidence type="ECO:0000313" key="1">
    <source>
        <dbReference type="EMBL" id="OXZ36761.1"/>
    </source>
</evidence>
<sequence length="219" mass="24861">MTQKSESIEIMFILTLIGGFLDSYSYITRGGVFAFAQTGNLVLLSINICYGNLDKIARYIMPIIAFILGTTLVRIFEKKYKYMKIVHWRQVIIVFEGIILALVGFVPENLNKLACLLISFVCAMQIEAFRRFNGVDLMTTMCTGNLKKATDRLIDYFYTKDKNLLKASFTTYAAILIFIMGCTIGTLTSFVFSTKSIFILPVVILIAFIIMHETERSKK</sequence>
<dbReference type="RefSeq" id="WP_002837584.1">
    <property type="nucleotide sequence ID" value="NZ_CABKMR010000001.1"/>
</dbReference>
<comment type="caution">
    <text evidence="1">The sequence shown here is derived from an EMBL/GenBank/DDBJ whole genome shotgun (WGS) entry which is preliminary data.</text>
</comment>
<dbReference type="Pfam" id="PF06912">
    <property type="entry name" value="DUF1275"/>
    <property type="match status" value="1"/>
</dbReference>
<evidence type="ECO:0000313" key="2">
    <source>
        <dbReference type="Proteomes" id="UP000215361"/>
    </source>
</evidence>
<name>A0A133MVY7_FINMA</name>
<protein>
    <submittedName>
        <fullName evidence="1">ABC transporter</fullName>
    </submittedName>
</protein>
<proteinExistence type="predicted"/>
<gene>
    <name evidence="1" type="ORF">B9N56_08905</name>
</gene>
<organism evidence="1 2">
    <name type="scientific">Finegoldia magna</name>
    <name type="common">Peptostreptococcus magnus</name>
    <dbReference type="NCBI Taxonomy" id="1260"/>
    <lineage>
        <taxon>Bacteria</taxon>
        <taxon>Bacillati</taxon>
        <taxon>Bacillota</taxon>
        <taxon>Tissierellia</taxon>
        <taxon>Tissierellales</taxon>
        <taxon>Peptoniphilaceae</taxon>
        <taxon>Finegoldia</taxon>
    </lineage>
</organism>
<dbReference type="InterPro" id="IPR010699">
    <property type="entry name" value="DUF1275"/>
</dbReference>
<accession>A0A133MVY7</accession>